<dbReference type="GO" id="GO:0006355">
    <property type="term" value="P:regulation of DNA-templated transcription"/>
    <property type="evidence" value="ECO:0007669"/>
    <property type="project" value="InterPro"/>
</dbReference>
<evidence type="ECO:0000259" key="11">
    <source>
        <dbReference type="PROSITE" id="PS50110"/>
    </source>
</evidence>
<accession>A0A6G8AUY1</accession>
<keyword evidence="4" id="KW-0805">Transcription regulation</keyword>
<keyword evidence="2 9" id="KW-0597">Phosphoprotein</keyword>
<dbReference type="GO" id="GO:0000976">
    <property type="term" value="F:transcription cis-regulatory region binding"/>
    <property type="evidence" value="ECO:0007669"/>
    <property type="project" value="TreeGrafter"/>
</dbReference>
<dbReference type="FunFam" id="1.10.10.10:FF:000018">
    <property type="entry name" value="DNA-binding response regulator ResD"/>
    <property type="match status" value="1"/>
</dbReference>
<dbReference type="Pfam" id="PF00072">
    <property type="entry name" value="Response_reg"/>
    <property type="match status" value="1"/>
</dbReference>
<feature type="modified residue" description="4-aspartylphosphate" evidence="9">
    <location>
        <position position="51"/>
    </location>
</feature>
<evidence type="ECO:0000259" key="12">
    <source>
        <dbReference type="PROSITE" id="PS51755"/>
    </source>
</evidence>
<evidence type="ECO:0000256" key="9">
    <source>
        <dbReference type="PROSITE-ProRule" id="PRU00169"/>
    </source>
</evidence>
<dbReference type="PROSITE" id="PS51755">
    <property type="entry name" value="OMPR_PHOB"/>
    <property type="match status" value="1"/>
</dbReference>
<dbReference type="InterPro" id="IPR036388">
    <property type="entry name" value="WH-like_DNA-bd_sf"/>
</dbReference>
<evidence type="ECO:0000313" key="14">
    <source>
        <dbReference type="Proteomes" id="UP000501747"/>
    </source>
</evidence>
<dbReference type="Gene3D" id="6.10.250.690">
    <property type="match status" value="1"/>
</dbReference>
<dbReference type="KEGG" id="vhy:G7082_09900"/>
<keyword evidence="3" id="KW-0902">Two-component regulatory system</keyword>
<dbReference type="CDD" id="cd17574">
    <property type="entry name" value="REC_OmpR"/>
    <property type="match status" value="1"/>
</dbReference>
<gene>
    <name evidence="13" type="ORF">G7082_09900</name>
</gene>
<feature type="domain" description="OmpR/PhoB-type" evidence="12">
    <location>
        <begin position="123"/>
        <end position="222"/>
    </location>
</feature>
<keyword evidence="8" id="KW-0961">Cell wall biogenesis/degradation</keyword>
<dbReference type="GO" id="GO:0071555">
    <property type="term" value="P:cell wall organization"/>
    <property type="evidence" value="ECO:0007669"/>
    <property type="project" value="UniProtKB-KW"/>
</dbReference>
<dbReference type="EMBL" id="CP049887">
    <property type="protein sequence ID" value="QIL48797.1"/>
    <property type="molecule type" value="Genomic_DNA"/>
</dbReference>
<evidence type="ECO:0000256" key="10">
    <source>
        <dbReference type="PROSITE-ProRule" id="PRU01091"/>
    </source>
</evidence>
<dbReference type="Gene3D" id="3.40.50.2300">
    <property type="match status" value="1"/>
</dbReference>
<dbReference type="SMART" id="SM00448">
    <property type="entry name" value="REC"/>
    <property type="match status" value="1"/>
</dbReference>
<evidence type="ECO:0000256" key="8">
    <source>
        <dbReference type="ARBA" id="ARBA00023316"/>
    </source>
</evidence>
<dbReference type="PANTHER" id="PTHR48111:SF1">
    <property type="entry name" value="TWO-COMPONENT RESPONSE REGULATOR ORR33"/>
    <property type="match status" value="1"/>
</dbReference>
<evidence type="ECO:0000313" key="13">
    <source>
        <dbReference type="EMBL" id="QIL48797.1"/>
    </source>
</evidence>
<dbReference type="InterPro" id="IPR001789">
    <property type="entry name" value="Sig_transdc_resp-reg_receiver"/>
</dbReference>
<protein>
    <submittedName>
        <fullName evidence="13">Response regulator transcription factor</fullName>
    </submittedName>
</protein>
<keyword evidence="14" id="KW-1185">Reference proteome</keyword>
<dbReference type="GO" id="GO:0000156">
    <property type="term" value="F:phosphorelay response regulator activity"/>
    <property type="evidence" value="ECO:0007669"/>
    <property type="project" value="TreeGrafter"/>
</dbReference>
<dbReference type="FunFam" id="3.40.50.2300:FF:000001">
    <property type="entry name" value="DNA-binding response regulator PhoB"/>
    <property type="match status" value="1"/>
</dbReference>
<evidence type="ECO:0000256" key="1">
    <source>
        <dbReference type="ARBA" id="ARBA00022491"/>
    </source>
</evidence>
<dbReference type="Pfam" id="PF00486">
    <property type="entry name" value="Trans_reg_C"/>
    <property type="match status" value="1"/>
</dbReference>
<keyword evidence="6" id="KW-0010">Activator</keyword>
<evidence type="ECO:0000256" key="2">
    <source>
        <dbReference type="ARBA" id="ARBA00022553"/>
    </source>
</evidence>
<feature type="domain" description="Response regulatory" evidence="11">
    <location>
        <begin position="2"/>
        <end position="115"/>
    </location>
</feature>
<dbReference type="InterPro" id="IPR001867">
    <property type="entry name" value="OmpR/PhoB-type_DNA-bd"/>
</dbReference>
<evidence type="ECO:0000256" key="5">
    <source>
        <dbReference type="ARBA" id="ARBA00023125"/>
    </source>
</evidence>
<dbReference type="PANTHER" id="PTHR48111">
    <property type="entry name" value="REGULATOR OF RPOS"/>
    <property type="match status" value="1"/>
</dbReference>
<keyword evidence="7" id="KW-0804">Transcription</keyword>
<evidence type="ECO:0000256" key="4">
    <source>
        <dbReference type="ARBA" id="ARBA00023015"/>
    </source>
</evidence>
<dbReference type="RefSeq" id="WP_166034929.1">
    <property type="nucleotide sequence ID" value="NZ_CP049887.1"/>
</dbReference>
<sequence>MKILIVEDNNSLREMLSRFLRKEKYEVIEASTGEMGLELTKIQKFDLVLLDIMLPGIDGFEVCRQIRSDSMIPIIMITAKSEDHDKILGLDVGADDYMVKPFSHQEVTARIRAIMRRIEPKKEKREKYTGLEVDETNYSLKLFSESIHLTKKEFEVLYHFVQYPNQLFTRDHLLDSVWGMDYYGDFRTVDSHIKRLREKLKTEKETNWQIKTIWGKGYLFEVKNK</sequence>
<dbReference type="Proteomes" id="UP000501747">
    <property type="component" value="Chromosome"/>
</dbReference>
<dbReference type="GO" id="GO:0005829">
    <property type="term" value="C:cytosol"/>
    <property type="evidence" value="ECO:0007669"/>
    <property type="project" value="TreeGrafter"/>
</dbReference>
<dbReference type="InterPro" id="IPR039420">
    <property type="entry name" value="WalR-like"/>
</dbReference>
<dbReference type="SUPFAM" id="SSF52172">
    <property type="entry name" value="CheY-like"/>
    <property type="match status" value="1"/>
</dbReference>
<dbReference type="AlphaFoldDB" id="A0A6G8AUY1"/>
<evidence type="ECO:0000256" key="7">
    <source>
        <dbReference type="ARBA" id="ARBA00023163"/>
    </source>
</evidence>
<organism evidence="13 14">
    <name type="scientific">Vagococcus hydrophili</name>
    <dbReference type="NCBI Taxonomy" id="2714947"/>
    <lineage>
        <taxon>Bacteria</taxon>
        <taxon>Bacillati</taxon>
        <taxon>Bacillota</taxon>
        <taxon>Bacilli</taxon>
        <taxon>Lactobacillales</taxon>
        <taxon>Enterococcaceae</taxon>
        <taxon>Vagococcus</taxon>
    </lineage>
</organism>
<evidence type="ECO:0000256" key="3">
    <source>
        <dbReference type="ARBA" id="ARBA00023012"/>
    </source>
</evidence>
<reference evidence="13 14" key="1">
    <citation type="submission" date="2020-03" db="EMBL/GenBank/DDBJ databases">
        <title>Vagococcus sp. nov., isolated from beetles.</title>
        <authorList>
            <person name="Hyun D.-W."/>
            <person name="Bae J.-W."/>
        </authorList>
    </citation>
    <scope>NUCLEOTIDE SEQUENCE [LARGE SCALE GENOMIC DNA]</scope>
    <source>
        <strain evidence="13 14">HDW17B</strain>
    </source>
</reference>
<name>A0A6G8AUY1_9ENTE</name>
<keyword evidence="1" id="KW-0678">Repressor</keyword>
<evidence type="ECO:0000256" key="6">
    <source>
        <dbReference type="ARBA" id="ARBA00023159"/>
    </source>
</evidence>
<keyword evidence="5 10" id="KW-0238">DNA-binding</keyword>
<dbReference type="SMART" id="SM00862">
    <property type="entry name" value="Trans_reg_C"/>
    <property type="match status" value="1"/>
</dbReference>
<dbReference type="PROSITE" id="PS50110">
    <property type="entry name" value="RESPONSE_REGULATORY"/>
    <property type="match status" value="1"/>
</dbReference>
<proteinExistence type="predicted"/>
<dbReference type="InterPro" id="IPR011006">
    <property type="entry name" value="CheY-like_superfamily"/>
</dbReference>
<dbReference type="GO" id="GO:0032993">
    <property type="term" value="C:protein-DNA complex"/>
    <property type="evidence" value="ECO:0007669"/>
    <property type="project" value="TreeGrafter"/>
</dbReference>
<dbReference type="CDD" id="cd00383">
    <property type="entry name" value="trans_reg_C"/>
    <property type="match status" value="1"/>
</dbReference>
<dbReference type="Gene3D" id="1.10.10.10">
    <property type="entry name" value="Winged helix-like DNA-binding domain superfamily/Winged helix DNA-binding domain"/>
    <property type="match status" value="1"/>
</dbReference>
<feature type="DNA-binding region" description="OmpR/PhoB-type" evidence="10">
    <location>
        <begin position="123"/>
        <end position="222"/>
    </location>
</feature>